<dbReference type="Proteomes" id="UP000318331">
    <property type="component" value="Unassembled WGS sequence"/>
</dbReference>
<reference evidence="1 2" key="1">
    <citation type="submission" date="2019-06" db="EMBL/GenBank/DDBJ databases">
        <title>Sequencing the genomes of 1000 actinobacteria strains.</title>
        <authorList>
            <person name="Klenk H.-P."/>
        </authorList>
    </citation>
    <scope>NUCLEOTIDE SEQUENCE [LARGE SCALE GENOMIC DNA]</scope>
    <source>
        <strain evidence="1 2">DSM 18031</strain>
    </source>
</reference>
<name>A0A543I6I1_9MICO</name>
<comment type="caution">
    <text evidence="1">The sequence shown here is derived from an EMBL/GenBank/DDBJ whole genome shotgun (WGS) entry which is preliminary data.</text>
</comment>
<dbReference type="AlphaFoldDB" id="A0A543I6I1"/>
<accession>A0A543I6I1</accession>
<gene>
    <name evidence="1" type="ORF">FB466_0912</name>
</gene>
<sequence>MPPARYQGPIFCPRVGTAGPRGANHFGASIAHMKSTTLKAISLVSLAAAGATMLASCAAITEGLADAHAVTYRVALEGPSTAALENFEYWGKPQRSAPAETVKSSLQGAGDPQNAAVGGVWSVETIVNAKETARLSATPPKGTVATCLIVVDGGTEIARETGAPGAAVTCQAVTPAFSRK</sequence>
<evidence type="ECO:0000313" key="1">
    <source>
        <dbReference type="EMBL" id="TQM66090.1"/>
    </source>
</evidence>
<evidence type="ECO:0000313" key="2">
    <source>
        <dbReference type="Proteomes" id="UP000318331"/>
    </source>
</evidence>
<protein>
    <submittedName>
        <fullName evidence="1">Uncharacterized protein</fullName>
    </submittedName>
</protein>
<organism evidence="1 2">
    <name type="scientific">Klugiella xanthotipulae</name>
    <dbReference type="NCBI Taxonomy" id="244735"/>
    <lineage>
        <taxon>Bacteria</taxon>
        <taxon>Bacillati</taxon>
        <taxon>Actinomycetota</taxon>
        <taxon>Actinomycetes</taxon>
        <taxon>Micrococcales</taxon>
        <taxon>Microbacteriaceae</taxon>
        <taxon>Klugiella</taxon>
    </lineage>
</organism>
<dbReference type="EMBL" id="VFPN01000001">
    <property type="protein sequence ID" value="TQM66090.1"/>
    <property type="molecule type" value="Genomic_DNA"/>
</dbReference>
<proteinExistence type="predicted"/>
<keyword evidence="2" id="KW-1185">Reference proteome</keyword>